<dbReference type="Proteomes" id="UP001451303">
    <property type="component" value="Unassembled WGS sequence"/>
</dbReference>
<gene>
    <name evidence="1" type="ORF">QR685DRAFT_442291</name>
</gene>
<dbReference type="EMBL" id="JAVLET010000004">
    <property type="protein sequence ID" value="KAL0470243.1"/>
    <property type="molecule type" value="Genomic_DNA"/>
</dbReference>
<comment type="caution">
    <text evidence="1">The sequence shown here is derived from an EMBL/GenBank/DDBJ whole genome shotgun (WGS) entry which is preliminary data.</text>
</comment>
<protein>
    <submittedName>
        <fullName evidence="1">Uncharacterized protein</fullName>
    </submittedName>
</protein>
<evidence type="ECO:0000313" key="1">
    <source>
        <dbReference type="EMBL" id="KAL0470243.1"/>
    </source>
</evidence>
<keyword evidence="2" id="KW-1185">Reference proteome</keyword>
<name>A0ABR3DC45_NEUIN</name>
<accession>A0ABR3DC45</accession>
<evidence type="ECO:0000313" key="2">
    <source>
        <dbReference type="Proteomes" id="UP001451303"/>
    </source>
</evidence>
<organism evidence="1 2">
    <name type="scientific">Neurospora intermedia</name>
    <dbReference type="NCBI Taxonomy" id="5142"/>
    <lineage>
        <taxon>Eukaryota</taxon>
        <taxon>Fungi</taxon>
        <taxon>Dikarya</taxon>
        <taxon>Ascomycota</taxon>
        <taxon>Pezizomycotina</taxon>
        <taxon>Sordariomycetes</taxon>
        <taxon>Sordariomycetidae</taxon>
        <taxon>Sordariales</taxon>
        <taxon>Sordariaceae</taxon>
        <taxon>Neurospora</taxon>
    </lineage>
</organism>
<reference evidence="1 2" key="1">
    <citation type="submission" date="2023-09" db="EMBL/GenBank/DDBJ databases">
        <title>Multi-omics analysis of a traditional fermented food reveals byproduct-associated fungal strains for waste-to-food upcycling.</title>
        <authorList>
            <consortium name="Lawrence Berkeley National Laboratory"/>
            <person name="Rekdal V.M."/>
            <person name="Villalobos-Escobedo J.M."/>
            <person name="Rodriguez-Valeron N."/>
            <person name="Garcia M.O."/>
            <person name="Vasquez D.P."/>
            <person name="Damayanti I."/>
            <person name="Sorensen P.M."/>
            <person name="Baidoo E.E."/>
            <person name="De Carvalho A.C."/>
            <person name="Riley R."/>
            <person name="Lipzen A."/>
            <person name="He G."/>
            <person name="Yan M."/>
            <person name="Haridas S."/>
            <person name="Daum C."/>
            <person name="Yoshinaga Y."/>
            <person name="Ng V."/>
            <person name="Grigoriev I.V."/>
            <person name="Munk R."/>
            <person name="Nuraida L."/>
            <person name="Wijaya C.H."/>
            <person name="Morales P.-C."/>
            <person name="Keasling J.D."/>
        </authorList>
    </citation>
    <scope>NUCLEOTIDE SEQUENCE [LARGE SCALE GENOMIC DNA]</scope>
    <source>
        <strain evidence="1 2">FGSC 2613</strain>
    </source>
</reference>
<proteinExistence type="predicted"/>
<sequence length="92" mass="9853">MFRPRFRAFLPLPGKSDKWGPALPHPASPGSRNMQHAPVVFPGPYPLAVPAPVILNPGASTLWGLAPKLALYCLKQACSVTPDYPLNPGPPM</sequence>